<dbReference type="EMBL" id="WXFA01000011">
    <property type="protein sequence ID" value="MBM3092785.1"/>
    <property type="molecule type" value="Genomic_DNA"/>
</dbReference>
<dbReference type="NCBIfam" id="NF033788">
    <property type="entry name" value="HTH_metalloreg"/>
    <property type="match status" value="1"/>
</dbReference>
<dbReference type="InterPro" id="IPR036390">
    <property type="entry name" value="WH_DNA-bd_sf"/>
</dbReference>
<dbReference type="SUPFAM" id="SSF46785">
    <property type="entry name" value="Winged helix' DNA-binding domain"/>
    <property type="match status" value="1"/>
</dbReference>
<dbReference type="InterPro" id="IPR036388">
    <property type="entry name" value="WH-like_DNA-bd_sf"/>
</dbReference>
<feature type="domain" description="HTH arsR-type" evidence="1">
    <location>
        <begin position="1"/>
        <end position="95"/>
    </location>
</feature>
<gene>
    <name evidence="2" type="ORF">GFB56_18510</name>
</gene>
<dbReference type="InterPro" id="IPR001845">
    <property type="entry name" value="HTH_ArsR_DNA-bd_dom"/>
</dbReference>
<dbReference type="AlphaFoldDB" id="A0AAW4FNI8"/>
<accession>A0AAW4FNI8</accession>
<dbReference type="Proteomes" id="UP000744980">
    <property type="component" value="Unassembled WGS sequence"/>
</dbReference>
<dbReference type="RefSeq" id="WP_057209084.1">
    <property type="nucleotide sequence ID" value="NZ_CP083373.1"/>
</dbReference>
<dbReference type="SMART" id="SM00418">
    <property type="entry name" value="HTH_ARSR"/>
    <property type="match status" value="1"/>
</dbReference>
<dbReference type="PROSITE" id="PS50987">
    <property type="entry name" value="HTH_ARSR_2"/>
    <property type="match status" value="1"/>
</dbReference>
<dbReference type="Pfam" id="PF12840">
    <property type="entry name" value="HTH_20"/>
    <property type="match status" value="1"/>
</dbReference>
<evidence type="ECO:0000313" key="3">
    <source>
        <dbReference type="Proteomes" id="UP000744980"/>
    </source>
</evidence>
<dbReference type="InterPro" id="IPR011991">
    <property type="entry name" value="ArsR-like_HTH"/>
</dbReference>
<dbReference type="GO" id="GO:0003700">
    <property type="term" value="F:DNA-binding transcription factor activity"/>
    <property type="evidence" value="ECO:0007669"/>
    <property type="project" value="InterPro"/>
</dbReference>
<name>A0AAW4FNI8_9HYPH</name>
<organism evidence="2 3">
    <name type="scientific">Ensifer canadensis</name>
    <dbReference type="NCBI Taxonomy" id="555315"/>
    <lineage>
        <taxon>Bacteria</taxon>
        <taxon>Pseudomonadati</taxon>
        <taxon>Pseudomonadota</taxon>
        <taxon>Alphaproteobacteria</taxon>
        <taxon>Hyphomicrobiales</taxon>
        <taxon>Rhizobiaceae</taxon>
        <taxon>Sinorhizobium/Ensifer group</taxon>
        <taxon>Ensifer</taxon>
    </lineage>
</organism>
<dbReference type="CDD" id="cd00090">
    <property type="entry name" value="HTH_ARSR"/>
    <property type="match status" value="1"/>
</dbReference>
<dbReference type="PANTHER" id="PTHR38600">
    <property type="entry name" value="TRANSCRIPTIONAL REGULATORY PROTEIN"/>
    <property type="match status" value="1"/>
</dbReference>
<dbReference type="PANTHER" id="PTHR38600:SF2">
    <property type="entry name" value="SLL0088 PROTEIN"/>
    <property type="match status" value="1"/>
</dbReference>
<protein>
    <submittedName>
        <fullName evidence="2">Metalloregulator ArsR/SmtB family transcription factor</fullName>
    </submittedName>
</protein>
<evidence type="ECO:0000313" key="2">
    <source>
        <dbReference type="EMBL" id="MBM3092785.1"/>
    </source>
</evidence>
<reference evidence="2 3" key="1">
    <citation type="submission" date="2020-01" db="EMBL/GenBank/DDBJ databases">
        <title>Draft genome assembly of Ensifer adhaerens T173.</title>
        <authorList>
            <person name="Craig J.E."/>
            <person name="Stinchcombe J.R."/>
        </authorList>
    </citation>
    <scope>NUCLEOTIDE SEQUENCE [LARGE SCALE GENOMIC DNA]</scope>
    <source>
        <strain evidence="2 3">T173</strain>
    </source>
</reference>
<dbReference type="PRINTS" id="PR00778">
    <property type="entry name" value="HTHARSR"/>
</dbReference>
<keyword evidence="3" id="KW-1185">Reference proteome</keyword>
<comment type="caution">
    <text evidence="2">The sequence shown here is derived from an EMBL/GenBank/DDBJ whole genome shotgun (WGS) entry which is preliminary data.</text>
</comment>
<sequence>MKNTPQTNFDRMFHALSDPYRRAFIEQLSKGPAAVKELAAPAAVQLPAVLKHLRVLEEGGIVISEKVGRVRTYRMRPDAFRAVGNWIDERQSEMNDAFDRLAILMAQTPEKKDH</sequence>
<dbReference type="Gene3D" id="1.10.10.10">
    <property type="entry name" value="Winged helix-like DNA-binding domain superfamily/Winged helix DNA-binding domain"/>
    <property type="match status" value="1"/>
</dbReference>
<evidence type="ECO:0000259" key="1">
    <source>
        <dbReference type="PROSITE" id="PS50987"/>
    </source>
</evidence>
<proteinExistence type="predicted"/>